<evidence type="ECO:0000259" key="5">
    <source>
        <dbReference type="Pfam" id="PF03888"/>
    </source>
</evidence>
<evidence type="ECO:0000259" key="6">
    <source>
        <dbReference type="Pfam" id="PF17188"/>
    </source>
</evidence>
<dbReference type="InterPro" id="IPR005588">
    <property type="entry name" value="MucB_RseB"/>
</dbReference>
<comment type="subcellular location">
    <subcellularLocation>
        <location evidence="1">Periplasm</location>
    </subcellularLocation>
</comment>
<dbReference type="Gene3D" id="2.50.20.10">
    <property type="entry name" value="Lipoprotein localisation LolA/LolB/LppX"/>
    <property type="match status" value="1"/>
</dbReference>
<dbReference type="GO" id="GO:0030288">
    <property type="term" value="C:outer membrane-bounded periplasmic space"/>
    <property type="evidence" value="ECO:0007669"/>
    <property type="project" value="TreeGrafter"/>
</dbReference>
<dbReference type="GO" id="GO:0045152">
    <property type="term" value="F:antisigma factor binding"/>
    <property type="evidence" value="ECO:0007669"/>
    <property type="project" value="TreeGrafter"/>
</dbReference>
<gene>
    <name evidence="7" type="ORF">AB835_11020</name>
</gene>
<dbReference type="Pfam" id="PF03888">
    <property type="entry name" value="MucB_RseB"/>
    <property type="match status" value="1"/>
</dbReference>
<dbReference type="STRING" id="62101.AB835_11020"/>
<evidence type="ECO:0000256" key="4">
    <source>
        <dbReference type="ARBA" id="ARBA00022764"/>
    </source>
</evidence>
<evidence type="ECO:0000256" key="2">
    <source>
        <dbReference type="ARBA" id="ARBA00008150"/>
    </source>
</evidence>
<dbReference type="Proteomes" id="UP000242502">
    <property type="component" value="Unassembled WGS sequence"/>
</dbReference>
<accession>A0A1D2QN74</accession>
<evidence type="ECO:0000313" key="7">
    <source>
        <dbReference type="EMBL" id="ODS23015.1"/>
    </source>
</evidence>
<evidence type="ECO:0000256" key="1">
    <source>
        <dbReference type="ARBA" id="ARBA00004418"/>
    </source>
</evidence>
<keyword evidence="3" id="KW-0732">Signal</keyword>
<dbReference type="PANTHER" id="PTHR38782">
    <property type="match status" value="1"/>
</dbReference>
<comment type="caution">
    <text evidence="7">The sequence shown here is derived from an EMBL/GenBank/DDBJ whole genome shotgun (WGS) entry which is preliminary data.</text>
</comment>
<dbReference type="EMBL" id="MDLC01000042">
    <property type="protein sequence ID" value="ODS23015.1"/>
    <property type="molecule type" value="Genomic_DNA"/>
</dbReference>
<dbReference type="InterPro" id="IPR038484">
    <property type="entry name" value="MucB/RseB_C_sf"/>
</dbReference>
<dbReference type="CDD" id="cd16327">
    <property type="entry name" value="RseB"/>
    <property type="match status" value="1"/>
</dbReference>
<evidence type="ECO:0008006" key="9">
    <source>
        <dbReference type="Google" id="ProtNLM"/>
    </source>
</evidence>
<dbReference type="PANTHER" id="PTHR38782:SF1">
    <property type="entry name" value="SIGMA-E FACTOR REGULATORY PROTEIN RSEB"/>
    <property type="match status" value="1"/>
</dbReference>
<keyword evidence="4" id="KW-0574">Periplasm</keyword>
<dbReference type="InterPro" id="IPR033434">
    <property type="entry name" value="MucB/RseB_N"/>
</dbReference>
<protein>
    <recommendedName>
        <fullName evidence="9">Transcriptional regulator</fullName>
    </recommendedName>
</protein>
<dbReference type="GO" id="GO:0032885">
    <property type="term" value="P:regulation of polysaccharide biosynthetic process"/>
    <property type="evidence" value="ECO:0007669"/>
    <property type="project" value="TreeGrafter"/>
</dbReference>
<feature type="domain" description="MucB/RseB N-terminal" evidence="5">
    <location>
        <begin position="45"/>
        <end position="203"/>
    </location>
</feature>
<comment type="similarity">
    <text evidence="2">Belongs to the RseB family.</text>
</comment>
<dbReference type="PIRSF" id="PIRSF005427">
    <property type="entry name" value="RseB"/>
    <property type="match status" value="1"/>
</dbReference>
<evidence type="ECO:0000313" key="8">
    <source>
        <dbReference type="Proteomes" id="UP000242502"/>
    </source>
</evidence>
<dbReference type="Pfam" id="PF17188">
    <property type="entry name" value="MucB_RseB_C"/>
    <property type="match status" value="1"/>
</dbReference>
<dbReference type="Gene3D" id="3.30.200.100">
    <property type="entry name" value="MucB/RseB, C-terminal domain"/>
    <property type="match status" value="1"/>
</dbReference>
<sequence>MSYFFYYFALLRRLVVFMLFLMLLLPLMGSTQFRGISDNDSLQLEELLEKIVVANRYYSYEALLTYEANGTLSTLRLSHIIDYNSKHHKVQQHLAFLDGTNRHIIREQELKYCGGGKTKWGLWPSHFDVEYLNRYYRMTIQRKERIAERQALTIDFAPKDKFRYGYRFSIDTKTGLILRSLVIQNDEILERTTFVSLSFETHALRQHSDKSATSWRVPEVEPCHTEQFQSAWSVGWLPAGFAPAGNRMTALGEQMLMFTDGIVSISVFIISGSDQNLPKVTAYRGATVAVISPLSFDPSNSVAVVGEVPAVTARRMAVSVRSP</sequence>
<dbReference type="InterPro" id="IPR033436">
    <property type="entry name" value="MucB/RseB_C"/>
</dbReference>
<name>A0A1D2QN74_9GAMM</name>
<evidence type="ECO:0000256" key="3">
    <source>
        <dbReference type="ARBA" id="ARBA00022729"/>
    </source>
</evidence>
<dbReference type="AlphaFoldDB" id="A0A1D2QN74"/>
<reference evidence="7 8" key="1">
    <citation type="journal article" date="2016" name="Appl. Environ. Microbiol.">
        <title>Lack of Overt Genome Reduction in the Bryostatin-Producing Bryozoan Symbiont "Candidatus Endobugula sertula".</title>
        <authorList>
            <person name="Miller I.J."/>
            <person name="Vanee N."/>
            <person name="Fong S.S."/>
            <person name="Lim-Fong G.E."/>
            <person name="Kwan J.C."/>
        </authorList>
    </citation>
    <scope>NUCLEOTIDE SEQUENCE [LARGE SCALE GENOMIC DNA]</scope>
    <source>
        <strain evidence="7">AB1-4</strain>
    </source>
</reference>
<proteinExistence type="inferred from homology"/>
<organism evidence="7 8">
    <name type="scientific">Candidatus Endobugula sertula</name>
    <name type="common">Bugula neritina bacterial symbiont</name>
    <dbReference type="NCBI Taxonomy" id="62101"/>
    <lineage>
        <taxon>Bacteria</taxon>
        <taxon>Pseudomonadati</taxon>
        <taxon>Pseudomonadota</taxon>
        <taxon>Gammaproteobacteria</taxon>
        <taxon>Cellvibrionales</taxon>
        <taxon>Cellvibrionaceae</taxon>
        <taxon>Candidatus Endobugula</taxon>
    </lineage>
</organism>
<feature type="domain" description="MucB/RseB C-terminal" evidence="6">
    <location>
        <begin position="229"/>
        <end position="321"/>
    </location>
</feature>